<gene>
    <name evidence="3" type="ORF">SAMN05421810_105262</name>
</gene>
<organism evidence="3 4">
    <name type="scientific">Amycolatopsis arida</name>
    <dbReference type="NCBI Taxonomy" id="587909"/>
    <lineage>
        <taxon>Bacteria</taxon>
        <taxon>Bacillati</taxon>
        <taxon>Actinomycetota</taxon>
        <taxon>Actinomycetes</taxon>
        <taxon>Pseudonocardiales</taxon>
        <taxon>Pseudonocardiaceae</taxon>
        <taxon>Amycolatopsis</taxon>
    </lineage>
</organism>
<dbReference type="EMBL" id="FOWW01000005">
    <property type="protein sequence ID" value="SFQ22842.1"/>
    <property type="molecule type" value="Genomic_DNA"/>
</dbReference>
<evidence type="ECO:0000313" key="3">
    <source>
        <dbReference type="EMBL" id="SFQ22842.1"/>
    </source>
</evidence>
<dbReference type="PROSITE" id="PS50943">
    <property type="entry name" value="HTH_CROC1"/>
    <property type="match status" value="1"/>
</dbReference>
<proteinExistence type="predicted"/>
<dbReference type="STRING" id="587909.SAMN05421810_105262"/>
<name>A0A1I5WSS6_9PSEU</name>
<dbReference type="InterPro" id="IPR050807">
    <property type="entry name" value="TransReg_Diox_bact_type"/>
</dbReference>
<dbReference type="InterPro" id="IPR001387">
    <property type="entry name" value="Cro/C1-type_HTH"/>
</dbReference>
<sequence length="406" mass="44608">MLPLRPTASEVDMSDIGRRLREIRSWRRMSLRVTAELSGISYGYLAKLERGEKAVNSRKTLEALANALRVSPVELTGKPYVPVDRSDGETVAAIQAVEDAVAAWWLGDVPEGPRRPWPEVRADLDRLNRALRPRAAYREQAELLPPLLRELLAAAADPALRRSALMGLIGAYKSVAYVGFDLGIRALPILAADRMHQAAESLGDPEVVADVAWRRAQLLSGGNRSRQYELAAATADSEAPYHVRGMAHLVAALAAATQGREDVALGRLDEAEALARVIDTDDRPWTRTDFTRTNVGIWRVSIAVELGYGAKVAEVAASVRPPETLPVPHRQAAFWIDFGRALLAEPRYRDRGIAALLRAEQLAPQKVRANAFAREAVANALRRVRRDAEGRELRALAWRMGVAPVG</sequence>
<dbReference type="PANTHER" id="PTHR46797">
    <property type="entry name" value="HTH-TYPE TRANSCRIPTIONAL REGULATOR"/>
    <property type="match status" value="1"/>
</dbReference>
<dbReference type="CDD" id="cd00093">
    <property type="entry name" value="HTH_XRE"/>
    <property type="match status" value="1"/>
</dbReference>
<dbReference type="GO" id="GO:0003700">
    <property type="term" value="F:DNA-binding transcription factor activity"/>
    <property type="evidence" value="ECO:0007669"/>
    <property type="project" value="TreeGrafter"/>
</dbReference>
<dbReference type="SMART" id="SM00530">
    <property type="entry name" value="HTH_XRE"/>
    <property type="match status" value="1"/>
</dbReference>
<dbReference type="Gene3D" id="1.10.260.40">
    <property type="entry name" value="lambda repressor-like DNA-binding domains"/>
    <property type="match status" value="1"/>
</dbReference>
<reference evidence="4" key="1">
    <citation type="submission" date="2016-10" db="EMBL/GenBank/DDBJ databases">
        <authorList>
            <person name="Varghese N."/>
            <person name="Submissions S."/>
        </authorList>
    </citation>
    <scope>NUCLEOTIDE SEQUENCE [LARGE SCALE GENOMIC DNA]</scope>
    <source>
        <strain evidence="4">CGMCC 4.5579</strain>
    </source>
</reference>
<keyword evidence="4" id="KW-1185">Reference proteome</keyword>
<dbReference type="GO" id="GO:0003677">
    <property type="term" value="F:DNA binding"/>
    <property type="evidence" value="ECO:0007669"/>
    <property type="project" value="UniProtKB-KW"/>
</dbReference>
<evidence type="ECO:0000256" key="1">
    <source>
        <dbReference type="ARBA" id="ARBA00023125"/>
    </source>
</evidence>
<dbReference type="SUPFAM" id="SSF47413">
    <property type="entry name" value="lambda repressor-like DNA-binding domains"/>
    <property type="match status" value="1"/>
</dbReference>
<dbReference type="AlphaFoldDB" id="A0A1I5WSS6"/>
<protein>
    <submittedName>
        <fullName evidence="3">Transcriptional regulator, contains XRE-family HTH domain</fullName>
    </submittedName>
</protein>
<feature type="domain" description="HTH cro/C1-type" evidence="2">
    <location>
        <begin position="20"/>
        <end position="75"/>
    </location>
</feature>
<accession>A0A1I5WSS6</accession>
<dbReference type="PANTHER" id="PTHR46797:SF1">
    <property type="entry name" value="METHYLPHOSPHONATE SYNTHASE"/>
    <property type="match status" value="1"/>
</dbReference>
<dbReference type="GO" id="GO:0005829">
    <property type="term" value="C:cytosol"/>
    <property type="evidence" value="ECO:0007669"/>
    <property type="project" value="TreeGrafter"/>
</dbReference>
<keyword evidence="1" id="KW-0238">DNA-binding</keyword>
<evidence type="ECO:0000313" key="4">
    <source>
        <dbReference type="Proteomes" id="UP000198727"/>
    </source>
</evidence>
<dbReference type="Pfam" id="PF13560">
    <property type="entry name" value="HTH_31"/>
    <property type="match status" value="1"/>
</dbReference>
<dbReference type="InterPro" id="IPR010982">
    <property type="entry name" value="Lambda_DNA-bd_dom_sf"/>
</dbReference>
<dbReference type="Proteomes" id="UP000198727">
    <property type="component" value="Unassembled WGS sequence"/>
</dbReference>
<evidence type="ECO:0000259" key="2">
    <source>
        <dbReference type="PROSITE" id="PS50943"/>
    </source>
</evidence>